<dbReference type="SUPFAM" id="SSF56300">
    <property type="entry name" value="Metallo-dependent phosphatases"/>
    <property type="match status" value="1"/>
</dbReference>
<comment type="similarity">
    <text evidence="1">Belongs to the CapA family.</text>
</comment>
<keyword evidence="2" id="KW-0812">Transmembrane</keyword>
<gene>
    <name evidence="4" type="primary">capA_2</name>
    <name evidence="4" type="ORF">HFA01_28990</name>
</gene>
<accession>A0A511WUN8</accession>
<evidence type="ECO:0000259" key="3">
    <source>
        <dbReference type="SMART" id="SM00854"/>
    </source>
</evidence>
<protein>
    <submittedName>
        <fullName evidence="4">PGA biosynthesis protein CapA</fullName>
    </submittedName>
</protein>
<evidence type="ECO:0000256" key="1">
    <source>
        <dbReference type="ARBA" id="ARBA00005662"/>
    </source>
</evidence>
<organism evidence="4 5">
    <name type="scientific">Halobacillus faecis</name>
    <dbReference type="NCBI Taxonomy" id="360184"/>
    <lineage>
        <taxon>Bacteria</taxon>
        <taxon>Bacillati</taxon>
        <taxon>Bacillota</taxon>
        <taxon>Bacilli</taxon>
        <taxon>Bacillales</taxon>
        <taxon>Bacillaceae</taxon>
        <taxon>Halobacillus</taxon>
    </lineage>
</organism>
<dbReference type="Proteomes" id="UP000321886">
    <property type="component" value="Unassembled WGS sequence"/>
</dbReference>
<keyword evidence="2" id="KW-1133">Transmembrane helix</keyword>
<proteinExistence type="inferred from homology"/>
<feature type="transmembrane region" description="Helical" evidence="2">
    <location>
        <begin position="26"/>
        <end position="44"/>
    </location>
</feature>
<dbReference type="InterPro" id="IPR019079">
    <property type="entry name" value="Capsule_synth_CapA"/>
</dbReference>
<evidence type="ECO:0000313" key="4">
    <source>
        <dbReference type="EMBL" id="GEN54637.1"/>
    </source>
</evidence>
<evidence type="ECO:0000256" key="2">
    <source>
        <dbReference type="SAM" id="Phobius"/>
    </source>
</evidence>
<evidence type="ECO:0000313" key="5">
    <source>
        <dbReference type="Proteomes" id="UP000321886"/>
    </source>
</evidence>
<dbReference type="CDD" id="cd07381">
    <property type="entry name" value="MPP_CapA"/>
    <property type="match status" value="1"/>
</dbReference>
<reference evidence="4 5" key="1">
    <citation type="submission" date="2019-07" db="EMBL/GenBank/DDBJ databases">
        <title>Whole genome shotgun sequence of Halobacillus faecis NBRC 103569.</title>
        <authorList>
            <person name="Hosoyama A."/>
            <person name="Uohara A."/>
            <person name="Ohji S."/>
            <person name="Ichikawa N."/>
        </authorList>
    </citation>
    <scope>NUCLEOTIDE SEQUENCE [LARGE SCALE GENOMIC DNA]</scope>
    <source>
        <strain evidence="4 5">NBRC 103569</strain>
    </source>
</reference>
<keyword evidence="5" id="KW-1185">Reference proteome</keyword>
<name>A0A511WUN8_9BACI</name>
<dbReference type="InterPro" id="IPR029052">
    <property type="entry name" value="Metallo-depent_PP-like"/>
</dbReference>
<dbReference type="RefSeq" id="WP_146817374.1">
    <property type="nucleotide sequence ID" value="NZ_BJYD01000026.1"/>
</dbReference>
<dbReference type="SMART" id="SM00854">
    <property type="entry name" value="PGA_cap"/>
    <property type="match status" value="1"/>
</dbReference>
<dbReference type="PANTHER" id="PTHR33393">
    <property type="entry name" value="POLYGLUTAMINE SYNTHESIS ACCESSORY PROTEIN RV0574C-RELATED"/>
    <property type="match status" value="1"/>
</dbReference>
<dbReference type="AlphaFoldDB" id="A0A511WUN8"/>
<dbReference type="OrthoDB" id="9810906at2"/>
<sequence>MSKKLTFQEKILTRIKKDKKSTNKHVWIGLLITFLFIAGFETFYKQPVPEAEENTSEFRATFVGDMMFGRHVTDVIEKNGTPFLFEKVAPYFQSSDYVTGNFENAVTLSSEEEYTLLDKSIHLQSDESPVTTLKNMNFTNVNLANNHSMDYGEKGLKDTIKTMQNEGLSYVGAGENIEEAQTIDYQEVKGLTVATLGINDVPVAGSPALKYRAGVAEADPEDFLPLVKEAESNADMVMVHVHWGAEYDNEPHPRQRDMAKAIVDAGADVIIGHHPHVLSPVEVYKDSVIFYSLGNFIFDQGWSRTRDSALVQYDLQEDGTGRFEILPMRIREARPSLTENPYNTKKIFFQLTRDMPEETFKEENGKLVFEVDHSSILDQKE</sequence>
<dbReference type="EMBL" id="BJYD01000026">
    <property type="protein sequence ID" value="GEN54637.1"/>
    <property type="molecule type" value="Genomic_DNA"/>
</dbReference>
<feature type="domain" description="Capsule synthesis protein CapA" evidence="3">
    <location>
        <begin position="59"/>
        <end position="300"/>
    </location>
</feature>
<dbReference type="Pfam" id="PF09587">
    <property type="entry name" value="PGA_cap"/>
    <property type="match status" value="1"/>
</dbReference>
<dbReference type="Gene3D" id="3.60.21.10">
    <property type="match status" value="1"/>
</dbReference>
<dbReference type="InterPro" id="IPR052169">
    <property type="entry name" value="CW_Biosynth-Accessory"/>
</dbReference>
<dbReference type="PANTHER" id="PTHR33393:SF13">
    <property type="entry name" value="PGA BIOSYNTHESIS PROTEIN CAPA"/>
    <property type="match status" value="1"/>
</dbReference>
<keyword evidence="2" id="KW-0472">Membrane</keyword>
<comment type="caution">
    <text evidence="4">The sequence shown here is derived from an EMBL/GenBank/DDBJ whole genome shotgun (WGS) entry which is preliminary data.</text>
</comment>